<evidence type="ECO:0000256" key="10">
    <source>
        <dbReference type="ARBA" id="ARBA00029409"/>
    </source>
</evidence>
<gene>
    <name evidence="14" type="primary">folK_1</name>
    <name evidence="14" type="ORF">DPBNPPHM_00065</name>
</gene>
<keyword evidence="5 14" id="KW-0808">Transferase</keyword>
<dbReference type="GO" id="GO:0016301">
    <property type="term" value="F:kinase activity"/>
    <property type="evidence" value="ECO:0007669"/>
    <property type="project" value="UniProtKB-KW"/>
</dbReference>
<reference evidence="14 15" key="1">
    <citation type="submission" date="2019-11" db="EMBL/GenBank/DDBJ databases">
        <authorList>
            <person name="Holert J."/>
        </authorList>
    </citation>
    <scope>NUCLEOTIDE SEQUENCE [LARGE SCALE GENOMIC DNA]</scope>
    <source>
        <strain evidence="14">BC5_2</strain>
    </source>
</reference>
<dbReference type="Gene3D" id="3.30.70.560">
    <property type="entry name" value="7,8-Dihydro-6-hydroxymethylpterin-pyrophosphokinase HPPK"/>
    <property type="match status" value="1"/>
</dbReference>
<evidence type="ECO:0000313" key="14">
    <source>
        <dbReference type="EMBL" id="CAA0078703.1"/>
    </source>
</evidence>
<dbReference type="UniPathway" id="UPA00077">
    <property type="reaction ID" value="UER00155"/>
</dbReference>
<evidence type="ECO:0000256" key="8">
    <source>
        <dbReference type="ARBA" id="ARBA00022840"/>
    </source>
</evidence>
<evidence type="ECO:0000256" key="9">
    <source>
        <dbReference type="ARBA" id="ARBA00022909"/>
    </source>
</evidence>
<dbReference type="EC" id="2.7.6.3" evidence="3"/>
<dbReference type="GO" id="GO:0005524">
    <property type="term" value="F:ATP binding"/>
    <property type="evidence" value="ECO:0007669"/>
    <property type="project" value="UniProtKB-KW"/>
</dbReference>
<dbReference type="GO" id="GO:0003848">
    <property type="term" value="F:2-amino-4-hydroxy-6-hydroxymethyldihydropteridine diphosphokinase activity"/>
    <property type="evidence" value="ECO:0007669"/>
    <property type="project" value="UniProtKB-EC"/>
</dbReference>
<feature type="domain" description="7,8-dihydro-6-hydroxymethylpterin-pyrophosphokinase" evidence="13">
    <location>
        <begin position="86"/>
        <end position="97"/>
    </location>
</feature>
<evidence type="ECO:0000256" key="5">
    <source>
        <dbReference type="ARBA" id="ARBA00022679"/>
    </source>
</evidence>
<keyword evidence="8" id="KW-0067">ATP-binding</keyword>
<evidence type="ECO:0000256" key="4">
    <source>
        <dbReference type="ARBA" id="ARBA00016218"/>
    </source>
</evidence>
<name>A0A5S9MTF7_9GAMM</name>
<evidence type="ECO:0000256" key="6">
    <source>
        <dbReference type="ARBA" id="ARBA00022741"/>
    </source>
</evidence>
<dbReference type="AlphaFoldDB" id="A0A5S9MTF7"/>
<dbReference type="OrthoDB" id="9808041at2"/>
<evidence type="ECO:0000259" key="13">
    <source>
        <dbReference type="PROSITE" id="PS00794"/>
    </source>
</evidence>
<keyword evidence="9" id="KW-0289">Folate biosynthesis</keyword>
<dbReference type="PANTHER" id="PTHR43071">
    <property type="entry name" value="2-AMINO-4-HYDROXY-6-HYDROXYMETHYLDIHYDROPTERIDINE PYROPHOSPHOKINASE"/>
    <property type="match status" value="1"/>
</dbReference>
<evidence type="ECO:0000256" key="3">
    <source>
        <dbReference type="ARBA" id="ARBA00013253"/>
    </source>
</evidence>
<dbReference type="NCBIfam" id="TIGR01498">
    <property type="entry name" value="folK"/>
    <property type="match status" value="1"/>
</dbReference>
<protein>
    <recommendedName>
        <fullName evidence="4">2-amino-4-hydroxy-6-hydroxymethyldihydropteridine pyrophosphokinase</fullName>
        <ecNumber evidence="3">2.7.6.3</ecNumber>
    </recommendedName>
    <alternativeName>
        <fullName evidence="11">6-hydroxymethyl-7,8-dihydropterin pyrophosphokinase</fullName>
    </alternativeName>
    <alternativeName>
        <fullName evidence="12">7,8-dihydro-6-hydroxymethylpterin-pyrophosphokinase</fullName>
    </alternativeName>
</protein>
<dbReference type="CDD" id="cd00483">
    <property type="entry name" value="HPPK"/>
    <property type="match status" value="1"/>
</dbReference>
<evidence type="ECO:0000256" key="12">
    <source>
        <dbReference type="ARBA" id="ARBA00033413"/>
    </source>
</evidence>
<dbReference type="SUPFAM" id="SSF55083">
    <property type="entry name" value="6-hydroxymethyl-7,8-dihydropterin pyrophosphokinase, HPPK"/>
    <property type="match status" value="1"/>
</dbReference>
<dbReference type="InterPro" id="IPR000550">
    <property type="entry name" value="Hppk"/>
</dbReference>
<keyword evidence="7 14" id="KW-0418">Kinase</keyword>
<evidence type="ECO:0000256" key="11">
    <source>
        <dbReference type="ARBA" id="ARBA00029766"/>
    </source>
</evidence>
<dbReference type="PANTHER" id="PTHR43071:SF1">
    <property type="entry name" value="2-AMINO-4-HYDROXY-6-HYDROXYMETHYLDIHYDROPTERIDINE PYROPHOSPHOKINASE"/>
    <property type="match status" value="1"/>
</dbReference>
<evidence type="ECO:0000313" key="15">
    <source>
        <dbReference type="Proteomes" id="UP000434580"/>
    </source>
</evidence>
<dbReference type="GO" id="GO:0046654">
    <property type="term" value="P:tetrahydrofolate biosynthetic process"/>
    <property type="evidence" value="ECO:0007669"/>
    <property type="project" value="UniProtKB-UniPathway"/>
</dbReference>
<dbReference type="PROSITE" id="PS00794">
    <property type="entry name" value="HPPK"/>
    <property type="match status" value="1"/>
</dbReference>
<comment type="function">
    <text evidence="10">Catalyzes the transfer of pyrophosphate from adenosine triphosphate (ATP) to 6-hydroxymethyl-7,8-dihydropterin, an enzymatic step in folate biosynthesis pathway.</text>
</comment>
<accession>A0A5S9MTF7</accession>
<dbReference type="InterPro" id="IPR035907">
    <property type="entry name" value="Hppk_sf"/>
</dbReference>
<sequence length="157" mass="17235">MNLAYIGLGSNLNNPLAQVNQAVDDISALGTISAQSSWYRSKPVGPQDQPDFINGVVALQTLLEPLPLLDALQSIEQAHHRIREKHWGPRTLDLDILLYNDACIDDPRLSIPHPWMTERAFVLIPLAEIASRLTMPNGHAISELALNTDASGLEKIA</sequence>
<proteinExistence type="inferred from homology"/>
<dbReference type="GO" id="GO:0046656">
    <property type="term" value="P:folic acid biosynthetic process"/>
    <property type="evidence" value="ECO:0007669"/>
    <property type="project" value="UniProtKB-KW"/>
</dbReference>
<organism evidence="14 15">
    <name type="scientific">BD1-7 clade bacterium</name>
    <dbReference type="NCBI Taxonomy" id="2029982"/>
    <lineage>
        <taxon>Bacteria</taxon>
        <taxon>Pseudomonadati</taxon>
        <taxon>Pseudomonadota</taxon>
        <taxon>Gammaproteobacteria</taxon>
        <taxon>Cellvibrionales</taxon>
        <taxon>Spongiibacteraceae</taxon>
        <taxon>BD1-7 clade</taxon>
    </lineage>
</organism>
<dbReference type="EMBL" id="CACSII010000001">
    <property type="protein sequence ID" value="CAA0078703.1"/>
    <property type="molecule type" value="Genomic_DNA"/>
</dbReference>
<evidence type="ECO:0000256" key="7">
    <source>
        <dbReference type="ARBA" id="ARBA00022777"/>
    </source>
</evidence>
<evidence type="ECO:0000256" key="2">
    <source>
        <dbReference type="ARBA" id="ARBA00005810"/>
    </source>
</evidence>
<evidence type="ECO:0000256" key="1">
    <source>
        <dbReference type="ARBA" id="ARBA00005051"/>
    </source>
</evidence>
<comment type="similarity">
    <text evidence="2">Belongs to the HPPK family.</text>
</comment>
<dbReference type="Proteomes" id="UP000434580">
    <property type="component" value="Unassembled WGS sequence"/>
</dbReference>
<comment type="pathway">
    <text evidence="1">Cofactor biosynthesis; tetrahydrofolate biosynthesis; 2-amino-4-hydroxy-6-hydroxymethyl-7,8-dihydropteridine diphosphate from 7,8-dihydroneopterin triphosphate: step 4/4.</text>
</comment>
<keyword evidence="6" id="KW-0547">Nucleotide-binding</keyword>
<dbReference type="Pfam" id="PF01288">
    <property type="entry name" value="HPPK"/>
    <property type="match status" value="1"/>
</dbReference>